<name>A0A975KIL5_9BACE</name>
<dbReference type="Proteomes" id="UP000679226">
    <property type="component" value="Chromosome"/>
</dbReference>
<organism evidence="1 2">
    <name type="scientific">Bacteroides eggerthii</name>
    <dbReference type="NCBI Taxonomy" id="28111"/>
    <lineage>
        <taxon>Bacteria</taxon>
        <taxon>Pseudomonadati</taxon>
        <taxon>Bacteroidota</taxon>
        <taxon>Bacteroidia</taxon>
        <taxon>Bacteroidales</taxon>
        <taxon>Bacteroidaceae</taxon>
        <taxon>Bacteroides</taxon>
    </lineage>
</organism>
<accession>A0A975KIL5</accession>
<reference evidence="1" key="1">
    <citation type="journal article" date="2021" name="PLoS Genet.">
        <title>Mobile Type VI secretion system loci of the gut Bacteroidales display extensive intra-ecosystem transfer, multi-species spread and geographical clustering.</title>
        <authorList>
            <person name="Garcia-Bayona L."/>
            <person name="Coyne M.J."/>
            <person name="Comstock L.E."/>
        </authorList>
    </citation>
    <scope>NUCLEOTIDE SEQUENCE</scope>
    <source>
        <strain evidence="1">CL11T00C20</strain>
    </source>
</reference>
<dbReference type="AlphaFoldDB" id="A0A975KIL5"/>
<sequence length="60" mass="6862">MLQDSDFSVSLSFCTRCFTTENAGLFDEEGGRIILFCLGGENYSCYICMHLKNKIWAIRI</sequence>
<protein>
    <submittedName>
        <fullName evidence="1">Uncharacterized protein</fullName>
    </submittedName>
</protein>
<dbReference type="EMBL" id="CP072227">
    <property type="protein sequence ID" value="QUT46460.1"/>
    <property type="molecule type" value="Genomic_DNA"/>
</dbReference>
<gene>
    <name evidence="1" type="ORF">INE88_03289</name>
</gene>
<proteinExistence type="predicted"/>
<evidence type="ECO:0000313" key="2">
    <source>
        <dbReference type="Proteomes" id="UP000679226"/>
    </source>
</evidence>
<dbReference type="KEGG" id="beg:INE88_03289"/>
<evidence type="ECO:0000313" key="1">
    <source>
        <dbReference type="EMBL" id="QUT46460.1"/>
    </source>
</evidence>